<evidence type="ECO:0000313" key="1">
    <source>
        <dbReference type="EMBL" id="EIE80284.1"/>
    </source>
</evidence>
<reference evidence="1 2" key="1">
    <citation type="journal article" date="2009" name="PLoS Genet.">
        <title>Genomic analysis of the basal lineage fungus Rhizopus oryzae reveals a whole-genome duplication.</title>
        <authorList>
            <person name="Ma L.-J."/>
            <person name="Ibrahim A.S."/>
            <person name="Skory C."/>
            <person name="Grabherr M.G."/>
            <person name="Burger G."/>
            <person name="Butler M."/>
            <person name="Elias M."/>
            <person name="Idnurm A."/>
            <person name="Lang B.F."/>
            <person name="Sone T."/>
            <person name="Abe A."/>
            <person name="Calvo S.E."/>
            <person name="Corrochano L.M."/>
            <person name="Engels R."/>
            <person name="Fu J."/>
            <person name="Hansberg W."/>
            <person name="Kim J.-M."/>
            <person name="Kodira C.D."/>
            <person name="Koehrsen M.J."/>
            <person name="Liu B."/>
            <person name="Miranda-Saavedra D."/>
            <person name="O'Leary S."/>
            <person name="Ortiz-Castellanos L."/>
            <person name="Poulter R."/>
            <person name="Rodriguez-Romero J."/>
            <person name="Ruiz-Herrera J."/>
            <person name="Shen Y.-Q."/>
            <person name="Zeng Q."/>
            <person name="Galagan J."/>
            <person name="Birren B.W."/>
            <person name="Cuomo C.A."/>
            <person name="Wickes B.L."/>
        </authorList>
    </citation>
    <scope>NUCLEOTIDE SEQUENCE [LARGE SCALE GENOMIC DNA]</scope>
    <source>
        <strain evidence="2">RA 99-880 / ATCC MYA-4621 / FGSC 9543 / NRRL 43880</strain>
    </source>
</reference>
<gene>
    <name evidence="1" type="ORF">RO3G_04989</name>
</gene>
<dbReference type="VEuPathDB" id="FungiDB:RO3G_04989"/>
<accession>I1BVQ4</accession>
<evidence type="ECO:0000313" key="2">
    <source>
        <dbReference type="Proteomes" id="UP000009138"/>
    </source>
</evidence>
<dbReference type="GeneID" id="93611960"/>
<dbReference type="InParanoid" id="I1BVQ4"/>
<organism evidence="1 2">
    <name type="scientific">Rhizopus delemar (strain RA 99-880 / ATCC MYA-4621 / FGSC 9543 / NRRL 43880)</name>
    <name type="common">Mucormycosis agent</name>
    <name type="synonym">Rhizopus arrhizus var. delemar</name>
    <dbReference type="NCBI Taxonomy" id="246409"/>
    <lineage>
        <taxon>Eukaryota</taxon>
        <taxon>Fungi</taxon>
        <taxon>Fungi incertae sedis</taxon>
        <taxon>Mucoromycota</taxon>
        <taxon>Mucoromycotina</taxon>
        <taxon>Mucoromycetes</taxon>
        <taxon>Mucorales</taxon>
        <taxon>Mucorineae</taxon>
        <taxon>Rhizopodaceae</taxon>
        <taxon>Rhizopus</taxon>
    </lineage>
</organism>
<dbReference type="AlphaFoldDB" id="I1BVQ4"/>
<sequence length="66" mass="7792">MKKSLPNRSFLSFNYHAQLRQLLQWEHGDSDFVGLSLIGNLHRKCKGEKIKQVFMDIIMIFEDIIL</sequence>
<name>I1BVQ4_RHIO9</name>
<dbReference type="RefSeq" id="XP_067515680.1">
    <property type="nucleotide sequence ID" value="XM_067659579.1"/>
</dbReference>
<proteinExistence type="predicted"/>
<dbReference type="Proteomes" id="UP000009138">
    <property type="component" value="Unassembled WGS sequence"/>
</dbReference>
<dbReference type="EMBL" id="CH476734">
    <property type="protein sequence ID" value="EIE80284.1"/>
    <property type="molecule type" value="Genomic_DNA"/>
</dbReference>
<keyword evidence="2" id="KW-1185">Reference proteome</keyword>
<protein>
    <submittedName>
        <fullName evidence="1">Uncharacterized protein</fullName>
    </submittedName>
</protein>